<evidence type="ECO:0000256" key="1">
    <source>
        <dbReference type="SAM" id="SignalP"/>
    </source>
</evidence>
<gene>
    <name evidence="2" type="ORF">HMPREF9443_00020</name>
</gene>
<dbReference type="EMBL" id="AEVN01000002">
    <property type="protein sequence ID" value="EFY05983.1"/>
    <property type="molecule type" value="Genomic_DNA"/>
</dbReference>
<organism evidence="2 3">
    <name type="scientific">Phascolarctobacterium succinatutens YIT 12067</name>
    <dbReference type="NCBI Taxonomy" id="626939"/>
    <lineage>
        <taxon>Bacteria</taxon>
        <taxon>Bacillati</taxon>
        <taxon>Bacillota</taxon>
        <taxon>Negativicutes</taxon>
        <taxon>Acidaminococcales</taxon>
        <taxon>Acidaminococcaceae</taxon>
        <taxon>Phascolarctobacterium</taxon>
    </lineage>
</organism>
<protein>
    <submittedName>
        <fullName evidence="2">Uncharacterized protein</fullName>
    </submittedName>
</protein>
<dbReference type="HOGENOM" id="CLU_1446395_0_0_9"/>
<feature type="signal peptide" evidence="1">
    <location>
        <begin position="1"/>
        <end position="25"/>
    </location>
</feature>
<accession>E8LB15</accession>
<reference evidence="2 3" key="1">
    <citation type="submission" date="2011-01" db="EMBL/GenBank/DDBJ databases">
        <authorList>
            <person name="Weinstock G."/>
            <person name="Sodergren E."/>
            <person name="Clifton S."/>
            <person name="Fulton L."/>
            <person name="Fulton B."/>
            <person name="Courtney L."/>
            <person name="Fronick C."/>
            <person name="Harrison M."/>
            <person name="Strong C."/>
            <person name="Farmer C."/>
            <person name="Delahaunty K."/>
            <person name="Markovic C."/>
            <person name="Hall O."/>
            <person name="Minx P."/>
            <person name="Tomlinson C."/>
            <person name="Mitreva M."/>
            <person name="Hou S."/>
            <person name="Chen J."/>
            <person name="Wollam A."/>
            <person name="Pepin K.H."/>
            <person name="Johnson M."/>
            <person name="Bhonagiri V."/>
            <person name="Zhang X."/>
            <person name="Suruliraj S."/>
            <person name="Warren W."/>
            <person name="Chinwalla A."/>
            <person name="Mardis E.R."/>
            <person name="Wilson R.K."/>
        </authorList>
    </citation>
    <scope>NUCLEOTIDE SEQUENCE [LARGE SCALE GENOMIC DNA]</scope>
    <source>
        <strain evidence="2 3">YIT 12067</strain>
    </source>
</reference>
<dbReference type="Proteomes" id="UP000004923">
    <property type="component" value="Unassembled WGS sequence"/>
</dbReference>
<evidence type="ECO:0000313" key="2">
    <source>
        <dbReference type="EMBL" id="EFY05983.1"/>
    </source>
</evidence>
<evidence type="ECO:0000313" key="3">
    <source>
        <dbReference type="Proteomes" id="UP000004923"/>
    </source>
</evidence>
<sequence>MVNAMKKILLLLSMLMFIFTATVSAASAVFLKNQWYEPSEGTAEYVRVFTTDNPDYYRYINDRFAFAINLPANFNQAFESTNGDGCIFKDEYGSSFTVSGGHNMGMTLADEYDMDIQNHPSAAYKAKGDDWYVISYLENDRIYYKKCFINGEYWNTWYFDYPSWLADSYNNKCAAIESTFTPGWKSGRALY</sequence>
<proteinExistence type="predicted"/>
<feature type="chain" id="PRO_5003223952" evidence="1">
    <location>
        <begin position="26"/>
        <end position="191"/>
    </location>
</feature>
<comment type="caution">
    <text evidence="2">The sequence shown here is derived from an EMBL/GenBank/DDBJ whole genome shotgun (WGS) entry which is preliminary data.</text>
</comment>
<dbReference type="eggNOG" id="COG0515">
    <property type="taxonomic scope" value="Bacteria"/>
</dbReference>
<name>E8LB15_9FIRM</name>
<keyword evidence="1" id="KW-0732">Signal</keyword>
<keyword evidence="3" id="KW-1185">Reference proteome</keyword>
<dbReference type="AlphaFoldDB" id="E8LB15"/>